<feature type="transmembrane region" description="Helical" evidence="14">
    <location>
        <begin position="397"/>
        <end position="416"/>
    </location>
</feature>
<feature type="transmembrane region" description="Helical" evidence="14">
    <location>
        <begin position="162"/>
        <end position="185"/>
    </location>
</feature>
<feature type="transmembrane region" description="Helical" evidence="14">
    <location>
        <begin position="68"/>
        <end position="88"/>
    </location>
</feature>
<evidence type="ECO:0000256" key="10">
    <source>
        <dbReference type="ARBA" id="ARBA00023136"/>
    </source>
</evidence>
<keyword evidence="3 14" id="KW-0813">Transport</keyword>
<dbReference type="PROSITE" id="PS50283">
    <property type="entry name" value="NA_SOLUT_SYMP_3"/>
    <property type="match status" value="1"/>
</dbReference>
<evidence type="ECO:0000256" key="5">
    <source>
        <dbReference type="ARBA" id="ARBA00022692"/>
    </source>
</evidence>
<feature type="transmembrane region" description="Helical" evidence="14">
    <location>
        <begin position="423"/>
        <end position="442"/>
    </location>
</feature>
<keyword evidence="4 14" id="KW-1003">Cell membrane</keyword>
<evidence type="ECO:0000256" key="14">
    <source>
        <dbReference type="RuleBase" id="RU366012"/>
    </source>
</evidence>
<dbReference type="Pfam" id="PF00474">
    <property type="entry name" value="SSF"/>
    <property type="match status" value="1"/>
</dbReference>
<keyword evidence="5 14" id="KW-0812">Transmembrane</keyword>
<protein>
    <recommendedName>
        <fullName evidence="14">Sodium/proline symporter</fullName>
    </recommendedName>
    <alternativeName>
        <fullName evidence="14">Proline permease</fullName>
    </alternativeName>
</protein>
<dbReference type="STRING" id="1196031.A361_01960"/>
<evidence type="ECO:0000256" key="7">
    <source>
        <dbReference type="ARBA" id="ARBA00022989"/>
    </source>
</evidence>
<keyword evidence="14" id="KW-0029">Amino-acid transport</keyword>
<evidence type="ECO:0000256" key="2">
    <source>
        <dbReference type="ARBA" id="ARBA00006434"/>
    </source>
</evidence>
<dbReference type="eggNOG" id="COG0591">
    <property type="taxonomic scope" value="Bacteria"/>
</dbReference>
<evidence type="ECO:0000256" key="8">
    <source>
        <dbReference type="ARBA" id="ARBA00023053"/>
    </source>
</evidence>
<keyword evidence="8 14" id="KW-0915">Sodium</keyword>
<dbReference type="PANTHER" id="PTHR48086">
    <property type="entry name" value="SODIUM/PROLINE SYMPORTER-RELATED"/>
    <property type="match status" value="1"/>
</dbReference>
<dbReference type="AlphaFoldDB" id="A0A160M6A7"/>
<dbReference type="NCBIfam" id="TIGR02121">
    <property type="entry name" value="Na_Pro_sym"/>
    <property type="match status" value="1"/>
</dbReference>
<evidence type="ECO:0000313" key="15">
    <source>
        <dbReference type="EMBL" id="AND37959.1"/>
    </source>
</evidence>
<feature type="transmembrane region" description="Helical" evidence="14">
    <location>
        <begin position="270"/>
        <end position="296"/>
    </location>
</feature>
<evidence type="ECO:0000256" key="3">
    <source>
        <dbReference type="ARBA" id="ARBA00022448"/>
    </source>
</evidence>
<evidence type="ECO:0000256" key="13">
    <source>
        <dbReference type="RuleBase" id="RU362091"/>
    </source>
</evidence>
<dbReference type="PANTHER" id="PTHR48086:SF3">
    <property type="entry name" value="SODIUM_PROLINE SYMPORTER"/>
    <property type="match status" value="1"/>
</dbReference>
<feature type="transmembrane region" description="Helical" evidence="14">
    <location>
        <begin position="124"/>
        <end position="142"/>
    </location>
</feature>
<name>A0A160M6A7_9BACI</name>
<evidence type="ECO:0000256" key="6">
    <source>
        <dbReference type="ARBA" id="ARBA00022847"/>
    </source>
</evidence>
<dbReference type="KEGG" id="bon:A361_01960"/>
<feature type="transmembrane region" description="Helical" evidence="14">
    <location>
        <begin position="367"/>
        <end position="385"/>
    </location>
</feature>
<evidence type="ECO:0000256" key="11">
    <source>
        <dbReference type="ARBA" id="ARBA00023201"/>
    </source>
</evidence>
<dbReference type="GO" id="GO:0015193">
    <property type="term" value="F:L-proline transmembrane transporter activity"/>
    <property type="evidence" value="ECO:0007669"/>
    <property type="project" value="TreeGrafter"/>
</dbReference>
<feature type="transmembrane region" description="Helical" evidence="14">
    <location>
        <begin position="229"/>
        <end position="249"/>
    </location>
</feature>
<dbReference type="InterPro" id="IPR038377">
    <property type="entry name" value="Na/Glc_symporter_sf"/>
</dbReference>
<keyword evidence="7 14" id="KW-1133">Transmembrane helix</keyword>
<comment type="catalytic activity">
    <reaction evidence="12">
        <text>L-proline(in) + Na(+)(in) = L-proline(out) + Na(+)(out)</text>
        <dbReference type="Rhea" id="RHEA:28967"/>
        <dbReference type="ChEBI" id="CHEBI:29101"/>
        <dbReference type="ChEBI" id="CHEBI:60039"/>
    </reaction>
</comment>
<dbReference type="PROSITE" id="PS00456">
    <property type="entry name" value="NA_SOLUT_SYMP_1"/>
    <property type="match status" value="1"/>
</dbReference>
<dbReference type="PROSITE" id="PS00457">
    <property type="entry name" value="NA_SOLUT_SYMP_2"/>
    <property type="match status" value="1"/>
</dbReference>
<dbReference type="CDD" id="cd11475">
    <property type="entry name" value="SLC5sbd_PutP"/>
    <property type="match status" value="1"/>
</dbReference>
<dbReference type="Proteomes" id="UP000077856">
    <property type="component" value="Chromosome"/>
</dbReference>
<dbReference type="GO" id="GO:0005298">
    <property type="term" value="F:proline:sodium symporter activity"/>
    <property type="evidence" value="ECO:0007669"/>
    <property type="project" value="UniProtKB-UniRule"/>
</dbReference>
<accession>A0A160M6A7</accession>
<feature type="transmembrane region" description="Helical" evidence="14">
    <location>
        <begin position="41"/>
        <end position="62"/>
    </location>
</feature>
<feature type="transmembrane region" description="Helical" evidence="14">
    <location>
        <begin position="316"/>
        <end position="336"/>
    </location>
</feature>
<evidence type="ECO:0000256" key="9">
    <source>
        <dbReference type="ARBA" id="ARBA00023065"/>
    </source>
</evidence>
<dbReference type="InterPro" id="IPR050277">
    <property type="entry name" value="Sodium:Solute_Symporter"/>
</dbReference>
<keyword evidence="11 14" id="KW-0739">Sodium transport</keyword>
<dbReference type="FunFam" id="1.20.1730.10:FF:000002">
    <property type="entry name" value="Sodium/proline symporter"/>
    <property type="match status" value="1"/>
</dbReference>
<comment type="function">
    <text evidence="14">Catalyzes the sodium-dependent uptake of extracellular L-proline.</text>
</comment>
<dbReference type="InterPro" id="IPR018212">
    <property type="entry name" value="Na/solute_symporter_CS"/>
</dbReference>
<sequence>MDINIPTLIAIIVYLVGMLLIGVLAARMTKDLSDYVLGGRGLGAGVAALSAGASDMSGWLMLGLPGAVYLGGMGEIWLPIGLAAGAYLNWQFVAKPLRVYTEVANDSITVPGYFENRFHDTSKLLRVVSAIVILVFFTFYTSSSLVGGAILLENSFGMDYTLALWVGAAVILSYTLFGGFLAASWTDFIQGILMFLALIIIPITAIQELGGWNETLDQISAIDPTHLDVASGATFVGVVSLLAWGLGYFGQPHILVRFMGLKSTNDVPKARLIGMTWMVLSLFGALFVGFAGIAYFADAPLANSETVFIMFSQVLFNPWVAGFLLAAILSAIMSTVDSQLLVSSSALAQDFYKSIFRRNASKKEEMIVGRIAVLGIAIIAIFLGYNPESKVLELVSYAWAGFGAAFGPVIILSLFWKRMTRNGALAGIIVGAVTVIVWAQLTGGLFDLYELAPGFLFAGLAIIIVSLLDKAPSKEVQEQYNQYKSVLKN</sequence>
<evidence type="ECO:0000256" key="4">
    <source>
        <dbReference type="ARBA" id="ARBA00022475"/>
    </source>
</evidence>
<dbReference type="GO" id="GO:0015824">
    <property type="term" value="P:proline transport"/>
    <property type="evidence" value="ECO:0007669"/>
    <property type="project" value="UniProtKB-UniRule"/>
</dbReference>
<dbReference type="Gene3D" id="1.20.1730.10">
    <property type="entry name" value="Sodium/glucose cotransporter"/>
    <property type="match status" value="1"/>
</dbReference>
<gene>
    <name evidence="15" type="ORF">A361_01960</name>
</gene>
<keyword evidence="6 14" id="KW-0769">Symport</keyword>
<evidence type="ECO:0000256" key="1">
    <source>
        <dbReference type="ARBA" id="ARBA00004651"/>
    </source>
</evidence>
<feature type="transmembrane region" description="Helical" evidence="14">
    <location>
        <begin position="192"/>
        <end position="209"/>
    </location>
</feature>
<comment type="similarity">
    <text evidence="2 13">Belongs to the sodium:solute symporter (SSF) (TC 2.A.21) family.</text>
</comment>
<dbReference type="InterPro" id="IPR001734">
    <property type="entry name" value="Na/solute_symporter"/>
</dbReference>
<proteinExistence type="inferred from homology"/>
<comment type="subcellular location">
    <subcellularLocation>
        <location evidence="1 14">Cell membrane</location>
        <topology evidence="1 14">Multi-pass membrane protein</topology>
    </subcellularLocation>
</comment>
<dbReference type="GO" id="GO:0005886">
    <property type="term" value="C:plasma membrane"/>
    <property type="evidence" value="ECO:0007669"/>
    <property type="project" value="UniProtKB-SubCell"/>
</dbReference>
<dbReference type="EMBL" id="CP015506">
    <property type="protein sequence ID" value="AND37959.1"/>
    <property type="molecule type" value="Genomic_DNA"/>
</dbReference>
<feature type="transmembrane region" description="Helical" evidence="14">
    <location>
        <begin position="6"/>
        <end position="29"/>
    </location>
</feature>
<dbReference type="InterPro" id="IPR011851">
    <property type="entry name" value="Na/Pro_symporter"/>
</dbReference>
<evidence type="ECO:0000256" key="12">
    <source>
        <dbReference type="ARBA" id="ARBA00033708"/>
    </source>
</evidence>
<feature type="transmembrane region" description="Helical" evidence="14">
    <location>
        <begin position="448"/>
        <end position="468"/>
    </location>
</feature>
<keyword evidence="9 14" id="KW-0406">Ion transport</keyword>
<organism evidence="15 16">
    <name type="scientific">Cytobacillus oceanisediminis 2691</name>
    <dbReference type="NCBI Taxonomy" id="1196031"/>
    <lineage>
        <taxon>Bacteria</taxon>
        <taxon>Bacillati</taxon>
        <taxon>Bacillota</taxon>
        <taxon>Bacilli</taxon>
        <taxon>Bacillales</taxon>
        <taxon>Bacillaceae</taxon>
        <taxon>Cytobacillus</taxon>
    </lineage>
</organism>
<dbReference type="RefSeq" id="WP_009335966.1">
    <property type="nucleotide sequence ID" value="NZ_CP015506.1"/>
</dbReference>
<dbReference type="NCBIfam" id="TIGR00813">
    <property type="entry name" value="sss"/>
    <property type="match status" value="1"/>
</dbReference>
<dbReference type="GO" id="GO:0031402">
    <property type="term" value="F:sodium ion binding"/>
    <property type="evidence" value="ECO:0007669"/>
    <property type="project" value="UniProtKB-UniRule"/>
</dbReference>
<reference evidence="15 16" key="1">
    <citation type="submission" date="2016-04" db="EMBL/GenBank/DDBJ databases">
        <title>Complete genome sequence of Bacillus oceanisediminis strain 2691.</title>
        <authorList>
            <person name="Jeong H."/>
            <person name="Kim H.J."/>
            <person name="Lee D.-W."/>
        </authorList>
    </citation>
    <scope>NUCLEOTIDE SEQUENCE [LARGE SCALE GENOMIC DNA]</scope>
    <source>
        <strain evidence="15 16">2691</strain>
    </source>
</reference>
<evidence type="ECO:0000313" key="16">
    <source>
        <dbReference type="Proteomes" id="UP000077856"/>
    </source>
</evidence>
<keyword evidence="10 14" id="KW-0472">Membrane</keyword>